<feature type="transmembrane region" description="Helical" evidence="5">
    <location>
        <begin position="92"/>
        <end position="112"/>
    </location>
</feature>
<dbReference type="SUPFAM" id="SSF81321">
    <property type="entry name" value="Family A G protein-coupled receptor-like"/>
    <property type="match status" value="1"/>
</dbReference>
<reference evidence="7" key="1">
    <citation type="submission" date="2021-04" db="EMBL/GenBank/DDBJ databases">
        <authorList>
            <consortium name="Wellcome Sanger Institute Data Sharing"/>
        </authorList>
    </citation>
    <scope>NUCLEOTIDE SEQUENCE [LARGE SCALE GENOMIC DNA]</scope>
</reference>
<feature type="transmembrane region" description="Helical" evidence="5">
    <location>
        <begin position="225"/>
        <end position="246"/>
    </location>
</feature>
<feature type="transmembrane region" description="Helical" evidence="5">
    <location>
        <begin position="31"/>
        <end position="52"/>
    </location>
</feature>
<dbReference type="Gene3D" id="1.20.1070.10">
    <property type="entry name" value="Rhodopsin 7-helix transmembrane proteins"/>
    <property type="match status" value="1"/>
</dbReference>
<keyword evidence="4 5" id="KW-0472">Membrane</keyword>
<keyword evidence="2 5" id="KW-0812">Transmembrane</keyword>
<dbReference type="InterPro" id="IPR000276">
    <property type="entry name" value="GPCR_Rhodpsn"/>
</dbReference>
<dbReference type="PROSITE" id="PS50262">
    <property type="entry name" value="G_PROTEIN_RECEP_F1_2"/>
    <property type="match status" value="1"/>
</dbReference>
<sequence>KCFCLLLSKTRYIMNSTQRLDGFNEAFSKNFVTIAICFIINSINGSFIYIYFKCEFFQRDPRYVLYIHLVINDMIMLTVSVMLQLLTYTAHLSFAPCCIMLNSPMNLAGMAVERYIAVCWPLHHSQICTVKRAYCLVALIWIVSSIAPLTDIIIVLATEPFSVFSSNVVCYPSYVYDTSYHKSLNMVVQVIMSYTIFLTARAVSGSDQTSARNARNTILLHGVQLLICMLTYISPFINVILLTIWPYDRTKILFATYLFTDILPRLLSPLIYGVRDKKFNSHIRQQFLCKMYILVHPKITTQAHFSVS</sequence>
<dbReference type="FunCoup" id="A0A3Q1HPG7">
    <property type="interactions" value="5"/>
</dbReference>
<dbReference type="GO" id="GO:0004930">
    <property type="term" value="F:G protein-coupled receptor activity"/>
    <property type="evidence" value="ECO:0007669"/>
    <property type="project" value="InterPro"/>
</dbReference>
<dbReference type="PANTHER" id="PTHR26451:SF998">
    <property type="entry name" value="ODORANT RECEPTOR-RELATED"/>
    <property type="match status" value="1"/>
</dbReference>
<feature type="transmembrane region" description="Helical" evidence="5">
    <location>
        <begin position="252"/>
        <end position="274"/>
    </location>
</feature>
<dbReference type="InParanoid" id="A0A3Q1HPG7"/>
<evidence type="ECO:0000313" key="8">
    <source>
        <dbReference type="Proteomes" id="UP000265040"/>
    </source>
</evidence>
<evidence type="ECO:0000256" key="5">
    <source>
        <dbReference type="SAM" id="Phobius"/>
    </source>
</evidence>
<comment type="subcellular location">
    <subcellularLocation>
        <location evidence="1">Membrane</location>
    </subcellularLocation>
</comment>
<keyword evidence="3 5" id="KW-1133">Transmembrane helix</keyword>
<evidence type="ECO:0000256" key="4">
    <source>
        <dbReference type="ARBA" id="ARBA00023136"/>
    </source>
</evidence>
<dbReference type="GO" id="GO:0016020">
    <property type="term" value="C:membrane"/>
    <property type="evidence" value="ECO:0007669"/>
    <property type="project" value="UniProtKB-SubCell"/>
</dbReference>
<dbReference type="OrthoDB" id="6359945at2759"/>
<dbReference type="FunFam" id="1.20.1070.10:FF:000096">
    <property type="entry name" value="Odorant receptor 131-2"/>
    <property type="match status" value="1"/>
</dbReference>
<feature type="transmembrane region" description="Helical" evidence="5">
    <location>
        <begin position="133"/>
        <end position="157"/>
    </location>
</feature>
<dbReference type="PANTHER" id="PTHR26451">
    <property type="entry name" value="G_PROTEIN_RECEP_F1_2 DOMAIN-CONTAINING PROTEIN"/>
    <property type="match status" value="1"/>
</dbReference>
<dbReference type="GO" id="GO:0005549">
    <property type="term" value="F:odorant binding"/>
    <property type="evidence" value="ECO:0007669"/>
    <property type="project" value="TreeGrafter"/>
</dbReference>
<name>A0A3Q1HPG7_ANATE</name>
<evidence type="ECO:0000313" key="7">
    <source>
        <dbReference type="Ensembl" id="ENSATEP00000009535.2"/>
    </source>
</evidence>
<dbReference type="AlphaFoldDB" id="A0A3Q1HPG7"/>
<dbReference type="CDD" id="cd00637">
    <property type="entry name" value="7tm_classA_rhodopsin-like"/>
    <property type="match status" value="1"/>
</dbReference>
<accession>A0A3Q1HPG7</accession>
<keyword evidence="8" id="KW-1185">Reference proteome</keyword>
<reference evidence="7" key="2">
    <citation type="submission" date="2025-08" db="UniProtKB">
        <authorList>
            <consortium name="Ensembl"/>
        </authorList>
    </citation>
    <scope>IDENTIFICATION</scope>
</reference>
<dbReference type="Ensembl" id="ENSATET00000009705.2">
    <property type="protein sequence ID" value="ENSATEP00000009535.2"/>
    <property type="gene ID" value="ENSATEG00000006682.2"/>
</dbReference>
<dbReference type="PRINTS" id="PR00237">
    <property type="entry name" value="GPCRRHODOPSN"/>
</dbReference>
<feature type="transmembrane region" description="Helical" evidence="5">
    <location>
        <begin position="186"/>
        <end position="204"/>
    </location>
</feature>
<evidence type="ECO:0000256" key="3">
    <source>
        <dbReference type="ARBA" id="ARBA00022989"/>
    </source>
</evidence>
<dbReference type="InterPro" id="IPR017452">
    <property type="entry name" value="GPCR_Rhodpsn_7TM"/>
</dbReference>
<dbReference type="GeneTree" id="ENSGT00940000161337"/>
<evidence type="ECO:0000256" key="2">
    <source>
        <dbReference type="ARBA" id="ARBA00022692"/>
    </source>
</evidence>
<feature type="domain" description="G-protein coupled receptors family 1 profile" evidence="6">
    <location>
        <begin position="103"/>
        <end position="272"/>
    </location>
</feature>
<protein>
    <recommendedName>
        <fullName evidence="6">G-protein coupled receptors family 1 profile domain-containing protein</fullName>
    </recommendedName>
</protein>
<feature type="transmembrane region" description="Helical" evidence="5">
    <location>
        <begin position="64"/>
        <end position="86"/>
    </location>
</feature>
<dbReference type="Proteomes" id="UP000265040">
    <property type="component" value="Chromosome 5"/>
</dbReference>
<dbReference type="InterPro" id="IPR052921">
    <property type="entry name" value="GPCR1_Superfamily_Member"/>
</dbReference>
<evidence type="ECO:0000259" key="6">
    <source>
        <dbReference type="PROSITE" id="PS50262"/>
    </source>
</evidence>
<dbReference type="Pfam" id="PF00001">
    <property type="entry name" value="7tm_1"/>
    <property type="match status" value="1"/>
</dbReference>
<proteinExistence type="predicted"/>
<evidence type="ECO:0000256" key="1">
    <source>
        <dbReference type="ARBA" id="ARBA00004370"/>
    </source>
</evidence>
<organism evidence="7 8">
    <name type="scientific">Anabas testudineus</name>
    <name type="common">Climbing perch</name>
    <name type="synonym">Anthias testudineus</name>
    <dbReference type="NCBI Taxonomy" id="64144"/>
    <lineage>
        <taxon>Eukaryota</taxon>
        <taxon>Metazoa</taxon>
        <taxon>Chordata</taxon>
        <taxon>Craniata</taxon>
        <taxon>Vertebrata</taxon>
        <taxon>Euteleostomi</taxon>
        <taxon>Actinopterygii</taxon>
        <taxon>Neopterygii</taxon>
        <taxon>Teleostei</taxon>
        <taxon>Neoteleostei</taxon>
        <taxon>Acanthomorphata</taxon>
        <taxon>Anabantaria</taxon>
        <taxon>Anabantiformes</taxon>
        <taxon>Anabantoidei</taxon>
        <taxon>Anabantidae</taxon>
        <taxon>Anabas</taxon>
    </lineage>
</organism>
<reference evidence="7" key="3">
    <citation type="submission" date="2025-09" db="UniProtKB">
        <authorList>
            <consortium name="Ensembl"/>
        </authorList>
    </citation>
    <scope>IDENTIFICATION</scope>
</reference>
<dbReference type="GO" id="GO:0004984">
    <property type="term" value="F:olfactory receptor activity"/>
    <property type="evidence" value="ECO:0007669"/>
    <property type="project" value="TreeGrafter"/>
</dbReference>